<proteinExistence type="predicted"/>
<evidence type="ECO:0000313" key="3">
    <source>
        <dbReference type="Proteomes" id="UP000237830"/>
    </source>
</evidence>
<sequence>MGTIRWWRAAPSDLPEEERTRYYRAEVYLHNGPQEYDLMGFTQEQITRDVLDQFESHRQLLGRVYS</sequence>
<evidence type="ECO:0000313" key="4">
    <source>
        <dbReference type="Proteomes" id="UP000423257"/>
    </source>
</evidence>
<dbReference type="EMBL" id="CP025494">
    <property type="protein sequence ID" value="AVE05881.1"/>
    <property type="molecule type" value="Genomic_DNA"/>
</dbReference>
<dbReference type="Proteomes" id="UP000423257">
    <property type="component" value="Unassembled WGS sequence"/>
</dbReference>
<accession>A0A2L1JBS9</accession>
<evidence type="ECO:0000313" key="2">
    <source>
        <dbReference type="EMBL" id="KAB0566687.1"/>
    </source>
</evidence>
<reference evidence="1 3" key="1">
    <citation type="submission" date="2017-12" db="EMBL/GenBank/DDBJ databases">
        <title>Genome sequence of Pseudomonas palleroniana MAB3.</title>
        <authorList>
            <person name="Nascimento F.X."/>
        </authorList>
    </citation>
    <scope>NUCLEOTIDE SEQUENCE [LARGE SCALE GENOMIC DNA]</scope>
    <source>
        <strain evidence="1 3">MAB3</strain>
    </source>
</reference>
<gene>
    <name evidence="1" type="ORF">CYL20_15460</name>
    <name evidence="2" type="ORF">F7R03_14025</name>
</gene>
<dbReference type="RefSeq" id="WP_104994889.1">
    <property type="nucleotide sequence ID" value="NZ_JAEHTI010000020.1"/>
</dbReference>
<evidence type="ECO:0000313" key="1">
    <source>
        <dbReference type="EMBL" id="AVE05881.1"/>
    </source>
</evidence>
<dbReference type="Proteomes" id="UP000237830">
    <property type="component" value="Chromosome"/>
</dbReference>
<reference evidence="2 4" key="2">
    <citation type="submission" date="2019-09" db="EMBL/GenBank/DDBJ databases">
        <title>Draft genome sequences of 48 bacterial type strains from the CCUG.</title>
        <authorList>
            <person name="Tunovic T."/>
            <person name="Pineiro-Iglesias B."/>
            <person name="Unosson C."/>
            <person name="Inganas E."/>
            <person name="Ohlen M."/>
            <person name="Cardew S."/>
            <person name="Jensie-Markopoulos S."/>
            <person name="Salva-Serra F."/>
            <person name="Jaen-Luchoro D."/>
            <person name="Karlsson R."/>
            <person name="Svensson-Stadler L."/>
            <person name="Chun J."/>
            <person name="Moore E."/>
        </authorList>
    </citation>
    <scope>NUCLEOTIDE SEQUENCE [LARGE SCALE GENOMIC DNA]</scope>
    <source>
        <strain evidence="2 4">CCUG 51524</strain>
    </source>
</reference>
<dbReference type="AlphaFoldDB" id="A0A2L1JBS9"/>
<protein>
    <submittedName>
        <fullName evidence="1">Uncharacterized protein</fullName>
    </submittedName>
</protein>
<dbReference type="EMBL" id="VZPQ01000007">
    <property type="protein sequence ID" value="KAB0566687.1"/>
    <property type="molecule type" value="Genomic_DNA"/>
</dbReference>
<organism evidence="1 3">
    <name type="scientific">Pseudomonas palleroniana</name>
    <dbReference type="NCBI Taxonomy" id="191390"/>
    <lineage>
        <taxon>Bacteria</taxon>
        <taxon>Pseudomonadati</taxon>
        <taxon>Pseudomonadota</taxon>
        <taxon>Gammaproteobacteria</taxon>
        <taxon>Pseudomonadales</taxon>
        <taxon>Pseudomonadaceae</taxon>
        <taxon>Pseudomonas</taxon>
    </lineage>
</organism>
<name>A0A2L1JBS9_9PSED</name>